<gene>
    <name evidence="1" type="ORF">EK398_04930</name>
</gene>
<reference evidence="1 2" key="1">
    <citation type="submission" date="2018-12" db="EMBL/GenBank/DDBJ databases">
        <title>A novel vanA-carrying plasmid in a clinical isolate of Enterococcus avium.</title>
        <authorList>
            <person name="Bernasconi O.J."/>
            <person name="Luzzaro F."/>
            <person name="Endimiani A."/>
        </authorList>
    </citation>
    <scope>NUCLEOTIDE SEQUENCE [LARGE SCALE GENOMIC DNA]</scope>
    <source>
        <strain evidence="1 2">LC0559/18</strain>
    </source>
</reference>
<dbReference type="Proteomes" id="UP000288388">
    <property type="component" value="Unassembled WGS sequence"/>
</dbReference>
<evidence type="ECO:0000313" key="1">
    <source>
        <dbReference type="EMBL" id="RVU94238.1"/>
    </source>
</evidence>
<dbReference type="RefSeq" id="WP_127978430.1">
    <property type="nucleotide sequence ID" value="NZ_CAAKNX010000013.1"/>
</dbReference>
<dbReference type="EMBL" id="RYZS01000001">
    <property type="protein sequence ID" value="RVU94238.1"/>
    <property type="molecule type" value="Genomic_DNA"/>
</dbReference>
<name>A0A437UKY4_ENTAV</name>
<comment type="caution">
    <text evidence="1">The sequence shown here is derived from an EMBL/GenBank/DDBJ whole genome shotgun (WGS) entry which is preliminary data.</text>
</comment>
<organism evidence="1 2">
    <name type="scientific">Enterococcus avium</name>
    <name type="common">Streptococcus avium</name>
    <dbReference type="NCBI Taxonomy" id="33945"/>
    <lineage>
        <taxon>Bacteria</taxon>
        <taxon>Bacillati</taxon>
        <taxon>Bacillota</taxon>
        <taxon>Bacilli</taxon>
        <taxon>Lactobacillales</taxon>
        <taxon>Enterococcaceae</taxon>
        <taxon>Enterococcus</taxon>
    </lineage>
</organism>
<protein>
    <submittedName>
        <fullName evidence="1">ABC transporter permease</fullName>
    </submittedName>
</protein>
<proteinExistence type="predicted"/>
<accession>A0A437UKY4</accession>
<sequence>MLLKKELGLTLKSLTYWLVALFIGAFLFTQLGSDFISLKQPEPGKNDYGIGRATDKHAIQQQTIFSLLQQYNSKGFNTYPFGFLKTVTPSKSDKATIKEILERATGKSVAELNQAQSNLAIENPQIDQFALAEKFVLAKDYTYPAFEKDMRKVEELIGKGSDFSKNVYLNQTRRQLNYEEATKNFQTTLTKDRVSGAFARMTCDYLGLVLALVPVFIAATVVLRDKRAQSQLVIHSKRISSFKLYGTRFLATVLLVLLPVILFSLLPAIQSVYVAQKYQHTGDLLLFYQYIIGWTLPTIVAVIGISFLITTVFNGLVSVIFQLGFWLLSLMSNGRNIVGSVGFNLIPRFNTVGSREVFEQIFSELVINRVFWFALGLICFLLSCVIFDRKRKGRMHYGNSR</sequence>
<dbReference type="AlphaFoldDB" id="A0A437UKY4"/>
<evidence type="ECO:0000313" key="2">
    <source>
        <dbReference type="Proteomes" id="UP000288388"/>
    </source>
</evidence>